<evidence type="ECO:0000256" key="1">
    <source>
        <dbReference type="SAM" id="Phobius"/>
    </source>
</evidence>
<keyword evidence="1" id="KW-1133">Transmembrane helix</keyword>
<keyword evidence="1" id="KW-0812">Transmembrane</keyword>
<dbReference type="Proteomes" id="UP000198601">
    <property type="component" value="Unassembled WGS sequence"/>
</dbReference>
<accession>A0A1G4TWP5</accession>
<proteinExistence type="predicted"/>
<dbReference type="STRING" id="624147.SAMN04487970_107316"/>
<evidence type="ECO:0000313" key="2">
    <source>
        <dbReference type="EMBL" id="SCW85737.1"/>
    </source>
</evidence>
<dbReference type="RefSeq" id="WP_090677041.1">
    <property type="nucleotide sequence ID" value="NZ_FMTT01000073.1"/>
</dbReference>
<evidence type="ECO:0000313" key="3">
    <source>
        <dbReference type="Proteomes" id="UP000198601"/>
    </source>
</evidence>
<dbReference type="AlphaFoldDB" id="A0A1G4TWP5"/>
<organism evidence="2 3">
    <name type="scientific">Paenibacillus tianmuensis</name>
    <dbReference type="NCBI Taxonomy" id="624147"/>
    <lineage>
        <taxon>Bacteria</taxon>
        <taxon>Bacillati</taxon>
        <taxon>Bacillota</taxon>
        <taxon>Bacilli</taxon>
        <taxon>Bacillales</taxon>
        <taxon>Paenibacillaceae</taxon>
        <taxon>Paenibacillus</taxon>
    </lineage>
</organism>
<keyword evidence="3" id="KW-1185">Reference proteome</keyword>
<feature type="transmembrane region" description="Helical" evidence="1">
    <location>
        <begin position="70"/>
        <end position="87"/>
    </location>
</feature>
<dbReference type="OrthoDB" id="2633806at2"/>
<protein>
    <submittedName>
        <fullName evidence="2">Uncharacterized protein</fullName>
    </submittedName>
</protein>
<keyword evidence="1" id="KW-0472">Membrane</keyword>
<gene>
    <name evidence="2" type="ORF">SAMN04487970_107316</name>
</gene>
<dbReference type="EMBL" id="FMTT01000073">
    <property type="protein sequence ID" value="SCW85737.1"/>
    <property type="molecule type" value="Genomic_DNA"/>
</dbReference>
<name>A0A1G4TWP5_9BACL</name>
<reference evidence="3" key="1">
    <citation type="submission" date="2016-10" db="EMBL/GenBank/DDBJ databases">
        <authorList>
            <person name="Varghese N."/>
            <person name="Submissions S."/>
        </authorList>
    </citation>
    <scope>NUCLEOTIDE SEQUENCE [LARGE SCALE GENOMIC DNA]</scope>
    <source>
        <strain evidence="3">CGMCC 1.8946</strain>
    </source>
</reference>
<feature type="transmembrane region" description="Helical" evidence="1">
    <location>
        <begin position="7"/>
        <end position="26"/>
    </location>
</feature>
<sequence length="88" mass="9668">MHTVADYLFIASLLTLIVNFVFVGGGGRGFTYNGGSAEAHYATDLQMQQDPGKVFKRQDTVVKRYFKSKVFWIAAAGIVISVIMSEMG</sequence>